<protein>
    <submittedName>
        <fullName evidence="1">Uncharacterized protein</fullName>
    </submittedName>
</protein>
<dbReference type="EMBL" id="MWML01000075">
    <property type="protein sequence ID" value="TCG07190.1"/>
    <property type="molecule type" value="Genomic_DNA"/>
</dbReference>
<gene>
    <name evidence="1" type="ORF">BZM27_21105</name>
</gene>
<reference evidence="1 2" key="1">
    <citation type="submission" date="2017-02" db="EMBL/GenBank/DDBJ databases">
        <title>Paraburkholderia sophoroidis sp. nov. and Paraburkholderia steynii sp. nov. rhizobial symbionts of the fynbos legume Hypocalyptus sophoroides.</title>
        <authorList>
            <person name="Steenkamp E.T."/>
            <person name="Beukes C.W."/>
            <person name="Van Zyl E."/>
            <person name="Avontuur J."/>
            <person name="Chan W.Y."/>
            <person name="Hassen A."/>
            <person name="Palmer M."/>
            <person name="Mthombeni L."/>
            <person name="Phalane F."/>
            <person name="Sereme K."/>
            <person name="Venter S.N."/>
        </authorList>
    </citation>
    <scope>NUCLEOTIDE SEQUENCE [LARGE SCALE GENOMIC DNA]</scope>
    <source>
        <strain evidence="1 2">HC1.1ba</strain>
    </source>
</reference>
<accession>A0A4R0XH27</accession>
<keyword evidence="2" id="KW-1185">Reference proteome</keyword>
<proteinExistence type="predicted"/>
<name>A0A4R0XH27_9BURK</name>
<evidence type="ECO:0000313" key="2">
    <source>
        <dbReference type="Proteomes" id="UP000294200"/>
    </source>
</evidence>
<evidence type="ECO:0000313" key="1">
    <source>
        <dbReference type="EMBL" id="TCG07190.1"/>
    </source>
</evidence>
<dbReference type="AlphaFoldDB" id="A0A4R0XH27"/>
<comment type="caution">
    <text evidence="1">The sequence shown here is derived from an EMBL/GenBank/DDBJ whole genome shotgun (WGS) entry which is preliminary data.</text>
</comment>
<dbReference type="Proteomes" id="UP000294200">
    <property type="component" value="Unassembled WGS sequence"/>
</dbReference>
<sequence>MRRDVPPAPPDALTDRTPADQIAAMRSMMWGRQLLLDSDYTASGASKRYSPDETVTNKPDERPSNSKYIYKVLSGQTVLRPGPRGRYGYDIVADVDSDPKLTRAKQWFTHPLLGVVDPDVSLWQVREILHGLGPWFAETFFVSSPPDKHPGPFWTRRETDVTYAVERVNYYAPETTTGSTVPFADPIDTELTRFVALWCLYREAKLCGDARATAICHWAIWDAHDRVSEHPVFAHVFQPYLALVQKLEPEGIRTLSLVWPPEGELSGHMRPTRVFYFYPQCSPEESGEIVKRGFSDVWKPW</sequence>
<organism evidence="1 2">
    <name type="scientific">Paraburkholderia steynii</name>
    <dbReference type="NCBI Taxonomy" id="1245441"/>
    <lineage>
        <taxon>Bacteria</taxon>
        <taxon>Pseudomonadati</taxon>
        <taxon>Pseudomonadota</taxon>
        <taxon>Betaproteobacteria</taxon>
        <taxon>Burkholderiales</taxon>
        <taxon>Burkholderiaceae</taxon>
        <taxon>Paraburkholderia</taxon>
    </lineage>
</organism>